<dbReference type="AlphaFoldDB" id="A0A1F7V861"/>
<sequence length="70" mass="8164">MPKNPYRDRFSKPFPWTAAFVVEHAQWRAKRGKSPSLSYKGERNPRKALELAKMDDALQNIDHRLGGPNW</sequence>
<proteinExistence type="predicted"/>
<reference evidence="1 2" key="1">
    <citation type="journal article" date="2016" name="Nat. Commun.">
        <title>Thousands of microbial genomes shed light on interconnected biogeochemical processes in an aquifer system.</title>
        <authorList>
            <person name="Anantharaman K."/>
            <person name="Brown C.T."/>
            <person name="Hug L.A."/>
            <person name="Sharon I."/>
            <person name="Castelle C.J."/>
            <person name="Probst A.J."/>
            <person name="Thomas B.C."/>
            <person name="Singh A."/>
            <person name="Wilkins M.J."/>
            <person name="Karaoz U."/>
            <person name="Brodie E.L."/>
            <person name="Williams K.H."/>
            <person name="Hubbard S.S."/>
            <person name="Banfield J.F."/>
        </authorList>
    </citation>
    <scope>NUCLEOTIDE SEQUENCE [LARGE SCALE GENOMIC DNA]</scope>
</reference>
<comment type="caution">
    <text evidence="1">The sequence shown here is derived from an EMBL/GenBank/DDBJ whole genome shotgun (WGS) entry which is preliminary data.</text>
</comment>
<name>A0A1F7V861_9BACT</name>
<evidence type="ECO:0000313" key="1">
    <source>
        <dbReference type="EMBL" id="OGL86248.1"/>
    </source>
</evidence>
<dbReference type="Proteomes" id="UP000176593">
    <property type="component" value="Unassembled WGS sequence"/>
</dbReference>
<accession>A0A1F7V861</accession>
<dbReference type="EMBL" id="MGEQ01000010">
    <property type="protein sequence ID" value="OGL86248.1"/>
    <property type="molecule type" value="Genomic_DNA"/>
</dbReference>
<gene>
    <name evidence="1" type="ORF">A3I41_01650</name>
</gene>
<organism evidence="1 2">
    <name type="scientific">Candidatus Uhrbacteria bacterium RIFCSPLOWO2_02_FULL_48_18</name>
    <dbReference type="NCBI Taxonomy" id="1802408"/>
    <lineage>
        <taxon>Bacteria</taxon>
        <taxon>Candidatus Uhriibacteriota</taxon>
    </lineage>
</organism>
<evidence type="ECO:0000313" key="2">
    <source>
        <dbReference type="Proteomes" id="UP000176593"/>
    </source>
</evidence>
<protein>
    <submittedName>
        <fullName evidence="1">Uncharacterized protein</fullName>
    </submittedName>
</protein>